<dbReference type="EMBL" id="SNYW01000006">
    <property type="protein sequence ID" value="TDQ84200.1"/>
    <property type="molecule type" value="Genomic_DNA"/>
</dbReference>
<sequence length="290" mass="30899">MQGKTSDATLVALTGDTDLIARLRACSADGRFDLAAAADPEAARAALTAHGARAIVLHDLRGPRASLRSAIPVLGRQGVVLALVDDEASPAAAAALEAGAVAALAAADLSPALLRHLIRLALLVRAGEERQKKTRLNEPVIGIPAQALFWEILSLAVRRARRNKDFFALLLLDFDNLPDGESAEGPYRDVALRDLVARIQPTLRGSDTIARLESQQLVILVESMPRVEDVQIVAEKIIEEVEAPGDSALDLAIGIALFPTSADSAEDMLARATDAMLQARERGRNRFAFG</sequence>
<dbReference type="Pfam" id="PF00990">
    <property type="entry name" value="GGDEF"/>
    <property type="match status" value="1"/>
</dbReference>
<dbReference type="SUPFAM" id="SSF55073">
    <property type="entry name" value="Nucleotide cyclase"/>
    <property type="match status" value="1"/>
</dbReference>
<dbReference type="PANTHER" id="PTHR33121">
    <property type="entry name" value="CYCLIC DI-GMP PHOSPHODIESTERASE PDEF"/>
    <property type="match status" value="1"/>
</dbReference>
<dbReference type="AlphaFoldDB" id="A0A4R6WVJ4"/>
<dbReference type="InterPro" id="IPR000160">
    <property type="entry name" value="GGDEF_dom"/>
</dbReference>
<dbReference type="GO" id="GO:0071111">
    <property type="term" value="F:cyclic-guanylate-specific phosphodiesterase activity"/>
    <property type="evidence" value="ECO:0007669"/>
    <property type="project" value="InterPro"/>
</dbReference>
<organism evidence="2 3">
    <name type="scientific">Dongia mobilis</name>
    <dbReference type="NCBI Taxonomy" id="578943"/>
    <lineage>
        <taxon>Bacteria</taxon>
        <taxon>Pseudomonadati</taxon>
        <taxon>Pseudomonadota</taxon>
        <taxon>Alphaproteobacteria</taxon>
        <taxon>Rhodospirillales</taxon>
        <taxon>Dongiaceae</taxon>
        <taxon>Dongia</taxon>
    </lineage>
</organism>
<comment type="caution">
    <text evidence="2">The sequence shown here is derived from an EMBL/GenBank/DDBJ whole genome shotgun (WGS) entry which is preliminary data.</text>
</comment>
<dbReference type="NCBIfam" id="TIGR00254">
    <property type="entry name" value="GGDEF"/>
    <property type="match status" value="1"/>
</dbReference>
<gene>
    <name evidence="2" type="ORF">A8950_0748</name>
</gene>
<dbReference type="InterPro" id="IPR043128">
    <property type="entry name" value="Rev_trsase/Diguanyl_cyclase"/>
</dbReference>
<accession>A0A4R6WVJ4</accession>
<dbReference type="InterPro" id="IPR050706">
    <property type="entry name" value="Cyclic-di-GMP_PDE-like"/>
</dbReference>
<dbReference type="InterPro" id="IPR029787">
    <property type="entry name" value="Nucleotide_cyclase"/>
</dbReference>
<dbReference type="OrthoDB" id="9812260at2"/>
<dbReference type="SMART" id="SM00267">
    <property type="entry name" value="GGDEF"/>
    <property type="match status" value="1"/>
</dbReference>
<keyword evidence="3" id="KW-1185">Reference proteome</keyword>
<evidence type="ECO:0000313" key="3">
    <source>
        <dbReference type="Proteomes" id="UP000295783"/>
    </source>
</evidence>
<dbReference type="PROSITE" id="PS50887">
    <property type="entry name" value="GGDEF"/>
    <property type="match status" value="1"/>
</dbReference>
<dbReference type="Gene3D" id="3.30.70.270">
    <property type="match status" value="1"/>
</dbReference>
<dbReference type="CDD" id="cd01949">
    <property type="entry name" value="GGDEF"/>
    <property type="match status" value="1"/>
</dbReference>
<evidence type="ECO:0000313" key="2">
    <source>
        <dbReference type="EMBL" id="TDQ84200.1"/>
    </source>
</evidence>
<feature type="domain" description="GGDEF" evidence="1">
    <location>
        <begin position="165"/>
        <end position="290"/>
    </location>
</feature>
<dbReference type="Proteomes" id="UP000295783">
    <property type="component" value="Unassembled WGS sequence"/>
</dbReference>
<evidence type="ECO:0000259" key="1">
    <source>
        <dbReference type="PROSITE" id="PS50887"/>
    </source>
</evidence>
<proteinExistence type="predicted"/>
<dbReference type="RefSeq" id="WP_133612243.1">
    <property type="nucleotide sequence ID" value="NZ_SNYW01000006.1"/>
</dbReference>
<name>A0A4R6WVJ4_9PROT</name>
<reference evidence="2 3" key="1">
    <citation type="submission" date="2019-03" db="EMBL/GenBank/DDBJ databases">
        <title>Genomic Encyclopedia of Type Strains, Phase III (KMG-III): the genomes of soil and plant-associated and newly described type strains.</title>
        <authorList>
            <person name="Whitman W."/>
        </authorList>
    </citation>
    <scope>NUCLEOTIDE SEQUENCE [LARGE SCALE GENOMIC DNA]</scope>
    <source>
        <strain evidence="2 3">CGMCC 1.7660</strain>
    </source>
</reference>
<protein>
    <submittedName>
        <fullName evidence="2">Diguanylate cyclase (GGDEF)-like protein</fullName>
    </submittedName>
</protein>
<dbReference type="PANTHER" id="PTHR33121:SF70">
    <property type="entry name" value="SIGNALING PROTEIN YKOW"/>
    <property type="match status" value="1"/>
</dbReference>